<name>A0A9W4XYZ8_9PLEO</name>
<evidence type="ECO:0000313" key="3">
    <source>
        <dbReference type="Proteomes" id="UP001152607"/>
    </source>
</evidence>
<dbReference type="AlphaFoldDB" id="A0A9W4XYZ8"/>
<feature type="compositionally biased region" description="Polar residues" evidence="1">
    <location>
        <begin position="42"/>
        <end position="55"/>
    </location>
</feature>
<feature type="compositionally biased region" description="Basic and acidic residues" evidence="1">
    <location>
        <begin position="376"/>
        <end position="398"/>
    </location>
</feature>
<feature type="region of interest" description="Disordered" evidence="1">
    <location>
        <begin position="531"/>
        <end position="583"/>
    </location>
</feature>
<feature type="compositionally biased region" description="Low complexity" evidence="1">
    <location>
        <begin position="236"/>
        <end position="245"/>
    </location>
</feature>
<keyword evidence="3" id="KW-1185">Reference proteome</keyword>
<evidence type="ECO:0000256" key="1">
    <source>
        <dbReference type="SAM" id="MobiDB-lite"/>
    </source>
</evidence>
<feature type="region of interest" description="Disordered" evidence="1">
    <location>
        <begin position="171"/>
        <end position="422"/>
    </location>
</feature>
<reference evidence="2" key="1">
    <citation type="submission" date="2023-01" db="EMBL/GenBank/DDBJ databases">
        <authorList>
            <person name="Van Ghelder C."/>
            <person name="Rancurel C."/>
        </authorList>
    </citation>
    <scope>NUCLEOTIDE SEQUENCE</scope>
    <source>
        <strain evidence="2">CNCM I-4278</strain>
    </source>
</reference>
<feature type="region of interest" description="Disordered" evidence="1">
    <location>
        <begin position="1"/>
        <end position="55"/>
    </location>
</feature>
<feature type="compositionally biased region" description="Basic residues" evidence="1">
    <location>
        <begin position="283"/>
        <end position="296"/>
    </location>
</feature>
<feature type="compositionally biased region" description="Basic and acidic residues" evidence="1">
    <location>
        <begin position="317"/>
        <end position="326"/>
    </location>
</feature>
<proteinExistence type="predicted"/>
<feature type="region of interest" description="Disordered" evidence="1">
    <location>
        <begin position="444"/>
        <end position="483"/>
    </location>
</feature>
<sequence length="651" mass="75058">MTHQIQGPFPPPPPPPHMHNANPDQHLGRPSMPHSHFDGPRFNSQTSLSDPQLSGWTIEKPYNAETWEAAQPRQLHLPFEDLKDEISKFRRRQVSIKDTLNTIKSETARNMPNRIVEEQNEILWQTNPTIQWTIASIYVVKDVIKDWPSKQRKKLRRVDVFLRTEPLPMSKVPREFGMTGQDPRQMGRNRPTEQAHRGFQNRGIPPMTGQPPNHYPHDNQNGNGTVPLLPPPPMDHPMQPQVVQPLPAYQAPRQMTGNFPQGNVLPDKHGKQDFRDKQGKLDKHVKHVKHDHHDHHDKHDKLEKSGKLHRQSIEIIRVNDEKESKGKGKGKGARGEVHAKQRIDSDSDSDSDFSFRSVEEGAYGLIERSQSRSRRLSRDHDRNRIVKHRDESRGRYSMDRPPMGKYSMSKDASPRSSSSVIPPQNIFNIRIDNDTERERAVDVTREQYHRDARRSSHSISPTGFYNPFRSRNSSVGDSDTSSYIDSGSSIYSTAGDSVFSEPIMMRKYPHYRSRAPAYLEFDDYPRLRDRGPYYHNSTKPPSPSTWHARPSSRRHSMQVDNRFAASRAPFPRSNSYADGDSRDMRYVHPIPGLIAQSERDPYDMRDLADAVPYVSHKSRRRGGSKGSLHDEWAQRPRYDTRGYPTYGGYRH</sequence>
<gene>
    <name evidence="2" type="ORF">PDIGIT_LOCUS14129</name>
</gene>
<feature type="compositionally biased region" description="Pro residues" evidence="1">
    <location>
        <begin position="8"/>
        <end position="17"/>
    </location>
</feature>
<dbReference type="OrthoDB" id="3791063at2759"/>
<dbReference type="Proteomes" id="UP001152607">
    <property type="component" value="Unassembled WGS sequence"/>
</dbReference>
<organism evidence="2 3">
    <name type="scientific">Periconia digitata</name>
    <dbReference type="NCBI Taxonomy" id="1303443"/>
    <lineage>
        <taxon>Eukaryota</taxon>
        <taxon>Fungi</taxon>
        <taxon>Dikarya</taxon>
        <taxon>Ascomycota</taxon>
        <taxon>Pezizomycotina</taxon>
        <taxon>Dothideomycetes</taxon>
        <taxon>Pleosporomycetidae</taxon>
        <taxon>Pleosporales</taxon>
        <taxon>Massarineae</taxon>
        <taxon>Periconiaceae</taxon>
        <taxon>Periconia</taxon>
    </lineage>
</organism>
<feature type="compositionally biased region" description="Basic and acidic residues" evidence="1">
    <location>
        <begin position="627"/>
        <end position="640"/>
    </location>
</feature>
<feature type="region of interest" description="Disordered" evidence="1">
    <location>
        <begin position="615"/>
        <end position="651"/>
    </location>
</feature>
<feature type="compositionally biased region" description="Basic and acidic residues" evidence="1">
    <location>
        <begin position="297"/>
        <end position="306"/>
    </location>
</feature>
<feature type="compositionally biased region" description="Basic and acidic residues" evidence="1">
    <location>
        <begin position="444"/>
        <end position="454"/>
    </location>
</feature>
<dbReference type="EMBL" id="CAOQHR010000011">
    <property type="protein sequence ID" value="CAI6340942.1"/>
    <property type="molecule type" value="Genomic_DNA"/>
</dbReference>
<accession>A0A9W4XYZ8</accession>
<comment type="caution">
    <text evidence="2">The sequence shown here is derived from an EMBL/GenBank/DDBJ whole genome shotgun (WGS) entry which is preliminary data.</text>
</comment>
<evidence type="ECO:0000313" key="2">
    <source>
        <dbReference type="EMBL" id="CAI6340942.1"/>
    </source>
</evidence>
<feature type="compositionally biased region" description="Basic and acidic residues" evidence="1">
    <location>
        <begin position="333"/>
        <end position="345"/>
    </location>
</feature>
<feature type="compositionally biased region" description="Basic and acidic residues" evidence="1">
    <location>
        <begin position="266"/>
        <end position="282"/>
    </location>
</feature>
<protein>
    <submittedName>
        <fullName evidence="2">Uncharacterized protein</fullName>
    </submittedName>
</protein>
<feature type="compositionally biased region" description="Polar residues" evidence="1">
    <location>
        <begin position="457"/>
        <end position="475"/>
    </location>
</feature>